<dbReference type="Proteomes" id="UP000077315">
    <property type="component" value="Unassembled WGS sequence"/>
</dbReference>
<organism evidence="2 3">
    <name type="scientific">Phycomyces blakesleeanus (strain ATCC 8743b / DSM 1359 / FGSC 10004 / NBRC 33097 / NRRL 1555)</name>
    <dbReference type="NCBI Taxonomy" id="763407"/>
    <lineage>
        <taxon>Eukaryota</taxon>
        <taxon>Fungi</taxon>
        <taxon>Fungi incertae sedis</taxon>
        <taxon>Mucoromycota</taxon>
        <taxon>Mucoromycotina</taxon>
        <taxon>Mucoromycetes</taxon>
        <taxon>Mucorales</taxon>
        <taxon>Phycomycetaceae</taxon>
        <taxon>Phycomyces</taxon>
    </lineage>
</organism>
<accession>A0A162NCG8</accession>
<name>A0A162NCG8_PHYB8</name>
<evidence type="ECO:0000313" key="2">
    <source>
        <dbReference type="EMBL" id="OAD68064.1"/>
    </source>
</evidence>
<dbReference type="VEuPathDB" id="FungiDB:PHYBLDRAFT_173558"/>
<keyword evidence="3" id="KW-1185">Reference proteome</keyword>
<keyword evidence="2" id="KW-0238">DNA-binding</keyword>
<evidence type="ECO:0000256" key="1">
    <source>
        <dbReference type="SAM" id="MobiDB-lite"/>
    </source>
</evidence>
<dbReference type="RefSeq" id="XP_018286104.1">
    <property type="nucleotide sequence ID" value="XM_018437056.1"/>
</dbReference>
<protein>
    <submittedName>
        <fullName evidence="2">Homeodomain-like DNA binding domain-containing transcription factor</fullName>
    </submittedName>
</protein>
<reference evidence="3" key="1">
    <citation type="submission" date="2015-06" db="EMBL/GenBank/DDBJ databases">
        <title>Expansion of signal transduction pathways in fungi by whole-genome duplication.</title>
        <authorList>
            <consortium name="DOE Joint Genome Institute"/>
            <person name="Corrochano L.M."/>
            <person name="Kuo A."/>
            <person name="Marcet-Houben M."/>
            <person name="Polaino S."/>
            <person name="Salamov A."/>
            <person name="Villalobos J.M."/>
            <person name="Alvarez M.I."/>
            <person name="Avalos J."/>
            <person name="Benito E.P."/>
            <person name="Benoit I."/>
            <person name="Burger G."/>
            <person name="Camino L.P."/>
            <person name="Canovas D."/>
            <person name="Cerda-Olmedo E."/>
            <person name="Cheng J.-F."/>
            <person name="Dominguez A."/>
            <person name="Elias M."/>
            <person name="Eslava A.P."/>
            <person name="Glaser F."/>
            <person name="Grimwood J."/>
            <person name="Gutierrez G."/>
            <person name="Heitman J."/>
            <person name="Henrissat B."/>
            <person name="Iturriaga E.A."/>
            <person name="Lang B.F."/>
            <person name="Lavin J.L."/>
            <person name="Lee S."/>
            <person name="Li W."/>
            <person name="Lindquist E."/>
            <person name="Lopez-Garcia S."/>
            <person name="Luque E.M."/>
            <person name="Marcos A.T."/>
            <person name="Martin J."/>
            <person name="McCluskey K."/>
            <person name="Medina H.R."/>
            <person name="Miralles-Duran A."/>
            <person name="Miyazaki A."/>
            <person name="Munoz-Torres E."/>
            <person name="Oguiza J.A."/>
            <person name="Ohm R."/>
            <person name="Olmedo M."/>
            <person name="Orejas M."/>
            <person name="Ortiz-Castellanos L."/>
            <person name="Pisabarro A.G."/>
            <person name="Rodriguez-Romero J."/>
            <person name="Ruiz-Herrera J."/>
            <person name="Ruiz-Vazquez R."/>
            <person name="Sanz C."/>
            <person name="Schackwitz W."/>
            <person name="Schmutz J."/>
            <person name="Shahriari M."/>
            <person name="Shelest E."/>
            <person name="Silva-Franco F."/>
            <person name="Soanes D."/>
            <person name="Syed K."/>
            <person name="Tagua V.G."/>
            <person name="Talbot N.J."/>
            <person name="Thon M."/>
            <person name="De vries R.P."/>
            <person name="Wiebenga A."/>
            <person name="Yadav J.S."/>
            <person name="Braun E.L."/>
            <person name="Baker S."/>
            <person name="Garre V."/>
            <person name="Horwitz B."/>
            <person name="Torres-Martinez S."/>
            <person name="Idnurm A."/>
            <person name="Herrera-Estrella A."/>
            <person name="Gabaldon T."/>
            <person name="Grigoriev I.V."/>
        </authorList>
    </citation>
    <scope>NUCLEOTIDE SEQUENCE [LARGE SCALE GENOMIC DNA]</scope>
    <source>
        <strain evidence="3">NRRL 1555(-)</strain>
    </source>
</reference>
<dbReference type="GeneID" id="28997962"/>
<dbReference type="AlphaFoldDB" id="A0A162NCG8"/>
<keyword evidence="2" id="KW-0371">Homeobox</keyword>
<feature type="region of interest" description="Disordered" evidence="1">
    <location>
        <begin position="91"/>
        <end position="119"/>
    </location>
</feature>
<proteinExistence type="predicted"/>
<dbReference type="InParanoid" id="A0A162NCG8"/>
<evidence type="ECO:0000313" key="3">
    <source>
        <dbReference type="Proteomes" id="UP000077315"/>
    </source>
</evidence>
<dbReference type="GO" id="GO:0003677">
    <property type="term" value="F:DNA binding"/>
    <property type="evidence" value="ECO:0007669"/>
    <property type="project" value="UniProtKB-KW"/>
</dbReference>
<dbReference type="EMBL" id="KV440996">
    <property type="protein sequence ID" value="OAD68064.1"/>
    <property type="molecule type" value="Genomic_DNA"/>
</dbReference>
<dbReference type="OrthoDB" id="2284018at2759"/>
<gene>
    <name evidence="2" type="ORF">PHYBLDRAFT_173558</name>
</gene>
<sequence>MGLQCEGEKLSLSHKHNTDKWSYGRGKIVDESREDAPSFVVDPSFHLTNLSNLRKYRNEDRQRYLYYTQQKLMKPTEAANVANVNPETGRKWKTAYNKDPDKQTPVKKTNRASNCPKSQLGEEHKTYLTNFYDDNPTATIQDAVENLVKSFEGFTIKKIQSCRDYEGIMQSYSQGCHTPPES</sequence>